<reference evidence="2 3" key="1">
    <citation type="submission" date="2020-04" db="EMBL/GenBank/DDBJ databases">
        <authorList>
            <person name="Alioto T."/>
            <person name="Alioto T."/>
            <person name="Gomez Garrido J."/>
        </authorList>
    </citation>
    <scope>NUCLEOTIDE SEQUENCE [LARGE SCALE GENOMIC DNA]</scope>
</reference>
<proteinExistence type="predicted"/>
<keyword evidence="1" id="KW-1133">Transmembrane helix</keyword>
<name>A0A8S1DWZ8_9INSE</name>
<keyword evidence="1" id="KW-0812">Transmembrane</keyword>
<evidence type="ECO:0000256" key="1">
    <source>
        <dbReference type="SAM" id="Phobius"/>
    </source>
</evidence>
<dbReference type="OrthoDB" id="10062522at2759"/>
<evidence type="ECO:0000313" key="3">
    <source>
        <dbReference type="Proteomes" id="UP000494165"/>
    </source>
</evidence>
<evidence type="ECO:0000313" key="2">
    <source>
        <dbReference type="EMBL" id="CAB3385631.1"/>
    </source>
</evidence>
<feature type="transmembrane region" description="Helical" evidence="1">
    <location>
        <begin position="6"/>
        <end position="28"/>
    </location>
</feature>
<accession>A0A8S1DWZ8</accession>
<organism evidence="2 3">
    <name type="scientific">Cloeon dipterum</name>
    <dbReference type="NCBI Taxonomy" id="197152"/>
    <lineage>
        <taxon>Eukaryota</taxon>
        <taxon>Metazoa</taxon>
        <taxon>Ecdysozoa</taxon>
        <taxon>Arthropoda</taxon>
        <taxon>Hexapoda</taxon>
        <taxon>Insecta</taxon>
        <taxon>Pterygota</taxon>
        <taxon>Palaeoptera</taxon>
        <taxon>Ephemeroptera</taxon>
        <taxon>Pisciforma</taxon>
        <taxon>Baetidae</taxon>
        <taxon>Cloeon</taxon>
    </lineage>
</organism>
<dbReference type="AlphaFoldDB" id="A0A8S1DWZ8"/>
<keyword evidence="1" id="KW-0472">Membrane</keyword>
<sequence>MQQRALTTNAGAVFIVIRFGSCIVAATAKIQVKRILSQDCIRSGTEAGGGRRQSERGSLARSLVAATSVGVWRAQAALARLSCRPIHTLAQLLNAHIHNERAMMLRGPAVALTEYEDNINFDLDDPDFGTNENCRSSSPALLGMGLRRGSRSSSYGSSASLVTLELPTTRERRCSGSSCASFDGDLAYLSIESLRSHLSSCFTCGVSWVEEHVSLDCPECGGYSMERPCPNCDGNCEATWTRDFASSHASGKARWEGVCSYNNNNQSSQDANTQPRIILRSIVDLTISDNKPMSEKKTSS</sequence>
<protein>
    <submittedName>
        <fullName evidence="2">Uncharacterized protein</fullName>
    </submittedName>
</protein>
<keyword evidence="3" id="KW-1185">Reference proteome</keyword>
<dbReference type="EMBL" id="CADEPI010000425">
    <property type="protein sequence ID" value="CAB3385631.1"/>
    <property type="molecule type" value="Genomic_DNA"/>
</dbReference>
<gene>
    <name evidence="2" type="ORF">CLODIP_2_CD09529</name>
</gene>
<dbReference type="Proteomes" id="UP000494165">
    <property type="component" value="Unassembled WGS sequence"/>
</dbReference>
<comment type="caution">
    <text evidence="2">The sequence shown here is derived from an EMBL/GenBank/DDBJ whole genome shotgun (WGS) entry which is preliminary data.</text>
</comment>